<gene>
    <name evidence="5" type="ORF">ABT276_31670</name>
</gene>
<dbReference type="Pfam" id="PF00550">
    <property type="entry name" value="PP-binding"/>
    <property type="match status" value="1"/>
</dbReference>
<evidence type="ECO:0000259" key="4">
    <source>
        <dbReference type="PROSITE" id="PS50075"/>
    </source>
</evidence>
<evidence type="ECO:0000313" key="5">
    <source>
        <dbReference type="EMBL" id="MER6617791.1"/>
    </source>
</evidence>
<keyword evidence="6" id="KW-1185">Reference proteome</keyword>
<dbReference type="PROSITE" id="PS00012">
    <property type="entry name" value="PHOSPHOPANTETHEINE"/>
    <property type="match status" value="1"/>
</dbReference>
<evidence type="ECO:0000256" key="1">
    <source>
        <dbReference type="ARBA" id="ARBA00022450"/>
    </source>
</evidence>
<dbReference type="InterPro" id="IPR036736">
    <property type="entry name" value="ACP-like_sf"/>
</dbReference>
<dbReference type="InterPro" id="IPR006162">
    <property type="entry name" value="Ppantetheine_attach_site"/>
</dbReference>
<dbReference type="RefSeq" id="WP_351978811.1">
    <property type="nucleotide sequence ID" value="NZ_JBEPBX010000044.1"/>
</dbReference>
<feature type="region of interest" description="Disordered" evidence="3">
    <location>
        <begin position="77"/>
        <end position="172"/>
    </location>
</feature>
<sequence>MMSETQTLDGVLASTRLAWSVLFGGESLGDVDRELLRSLQNEPGTWGRLILDTWATFTALDGKRAPAGLSVYRDAGAESVTATASRTDSREEEVEAPTEDGVIPEQAQSPSQRAEPVASRPGELADQAEGRTGSPAVTAPASSRPEPAPAGTTQPLDFFDPDEEDESAPPRRTVTVEEVKARLTELIAEISGYPEDVFEDHLDLEVDLGIDSIKQVETLAKVREEYDLPLDEGFLMRDYATIGKMAGYIVDRLEKET</sequence>
<dbReference type="PROSITE" id="PS50075">
    <property type="entry name" value="CARRIER"/>
    <property type="match status" value="1"/>
</dbReference>
<feature type="domain" description="Carrier" evidence="4">
    <location>
        <begin position="177"/>
        <end position="253"/>
    </location>
</feature>
<dbReference type="EMBL" id="JBEPBX010000044">
    <property type="protein sequence ID" value="MER6617791.1"/>
    <property type="molecule type" value="Genomic_DNA"/>
</dbReference>
<protein>
    <submittedName>
        <fullName evidence="5">Phosphopantetheine-binding protein</fullName>
    </submittedName>
</protein>
<proteinExistence type="predicted"/>
<evidence type="ECO:0000256" key="3">
    <source>
        <dbReference type="SAM" id="MobiDB-lite"/>
    </source>
</evidence>
<name>A0ABV1V445_9ACTN</name>
<dbReference type="Gene3D" id="1.10.1200.10">
    <property type="entry name" value="ACP-like"/>
    <property type="match status" value="1"/>
</dbReference>
<comment type="caution">
    <text evidence="5">The sequence shown here is derived from an EMBL/GenBank/DDBJ whole genome shotgun (WGS) entry which is preliminary data.</text>
</comment>
<evidence type="ECO:0000256" key="2">
    <source>
        <dbReference type="ARBA" id="ARBA00022553"/>
    </source>
</evidence>
<accession>A0ABV1V445</accession>
<dbReference type="InterPro" id="IPR009081">
    <property type="entry name" value="PP-bd_ACP"/>
</dbReference>
<dbReference type="SUPFAM" id="SSF47336">
    <property type="entry name" value="ACP-like"/>
    <property type="match status" value="1"/>
</dbReference>
<keyword evidence="1" id="KW-0596">Phosphopantetheine</keyword>
<dbReference type="Proteomes" id="UP001445472">
    <property type="component" value="Unassembled WGS sequence"/>
</dbReference>
<evidence type="ECO:0000313" key="6">
    <source>
        <dbReference type="Proteomes" id="UP001445472"/>
    </source>
</evidence>
<organism evidence="5 6">
    <name type="scientific">Streptomyces xantholiticus</name>
    <dbReference type="NCBI Taxonomy" id="68285"/>
    <lineage>
        <taxon>Bacteria</taxon>
        <taxon>Bacillati</taxon>
        <taxon>Actinomycetota</taxon>
        <taxon>Actinomycetes</taxon>
        <taxon>Kitasatosporales</taxon>
        <taxon>Streptomycetaceae</taxon>
        <taxon>Streptomyces</taxon>
    </lineage>
</organism>
<reference evidence="5 6" key="1">
    <citation type="submission" date="2024-06" db="EMBL/GenBank/DDBJ databases">
        <title>The Natural Products Discovery Center: Release of the First 8490 Sequenced Strains for Exploring Actinobacteria Biosynthetic Diversity.</title>
        <authorList>
            <person name="Kalkreuter E."/>
            <person name="Kautsar S.A."/>
            <person name="Yang D."/>
            <person name="Bader C.D."/>
            <person name="Teijaro C.N."/>
            <person name="Fluegel L."/>
            <person name="Davis C.M."/>
            <person name="Simpson J.R."/>
            <person name="Lauterbach L."/>
            <person name="Steele A.D."/>
            <person name="Gui C."/>
            <person name="Meng S."/>
            <person name="Li G."/>
            <person name="Viehrig K."/>
            <person name="Ye F."/>
            <person name="Su P."/>
            <person name="Kiefer A.F."/>
            <person name="Nichols A."/>
            <person name="Cepeda A.J."/>
            <person name="Yan W."/>
            <person name="Fan B."/>
            <person name="Jiang Y."/>
            <person name="Adhikari A."/>
            <person name="Zheng C.-J."/>
            <person name="Schuster L."/>
            <person name="Cowan T.M."/>
            <person name="Smanski M.J."/>
            <person name="Chevrette M.G."/>
            <person name="De Carvalho L.P.S."/>
            <person name="Shen B."/>
        </authorList>
    </citation>
    <scope>NUCLEOTIDE SEQUENCE [LARGE SCALE GENOMIC DNA]</scope>
    <source>
        <strain evidence="5 6">NPDC000837</strain>
    </source>
</reference>
<keyword evidence="2" id="KW-0597">Phosphoprotein</keyword>